<dbReference type="GO" id="GO:0004674">
    <property type="term" value="F:protein serine/threonine kinase activity"/>
    <property type="evidence" value="ECO:0007669"/>
    <property type="project" value="UniProtKB-KW"/>
</dbReference>
<keyword evidence="3 8" id="KW-0418">Kinase</keyword>
<evidence type="ECO:0000256" key="4">
    <source>
        <dbReference type="ARBA" id="ARBA00022840"/>
    </source>
</evidence>
<dbReference type="Pfam" id="PF00069">
    <property type="entry name" value="Pkinase"/>
    <property type="match status" value="1"/>
</dbReference>
<dbReference type="PROSITE" id="PS50011">
    <property type="entry name" value="PROTEIN_KINASE_DOM"/>
    <property type="match status" value="1"/>
</dbReference>
<dbReference type="InterPro" id="IPR000719">
    <property type="entry name" value="Prot_kinase_dom"/>
</dbReference>
<feature type="domain" description="Protein kinase" evidence="7">
    <location>
        <begin position="26"/>
        <end position="279"/>
    </location>
</feature>
<dbReference type="GO" id="GO:0005524">
    <property type="term" value="F:ATP binding"/>
    <property type="evidence" value="ECO:0007669"/>
    <property type="project" value="UniProtKB-UniRule"/>
</dbReference>
<evidence type="ECO:0000259" key="7">
    <source>
        <dbReference type="PROSITE" id="PS50011"/>
    </source>
</evidence>
<accession>A0A9X2H0P5</accession>
<keyword evidence="2 5" id="KW-0547">Nucleotide-binding</keyword>
<dbReference type="PANTHER" id="PTHR43289:SF34">
    <property type="entry name" value="SERINE_THREONINE-PROTEIN KINASE YBDM-RELATED"/>
    <property type="match status" value="1"/>
</dbReference>
<feature type="binding site" evidence="5">
    <location>
        <position position="54"/>
    </location>
    <ligand>
        <name>ATP</name>
        <dbReference type="ChEBI" id="CHEBI:30616"/>
    </ligand>
</feature>
<evidence type="ECO:0000313" key="8">
    <source>
        <dbReference type="EMBL" id="MCP2363793.1"/>
    </source>
</evidence>
<protein>
    <submittedName>
        <fullName evidence="8">Serine/threonine protein kinase</fullName>
    </submittedName>
</protein>
<keyword evidence="4 5" id="KW-0067">ATP-binding</keyword>
<dbReference type="PROSITE" id="PS00108">
    <property type="entry name" value="PROTEIN_KINASE_ST"/>
    <property type="match status" value="1"/>
</dbReference>
<organism evidence="8 9">
    <name type="scientific">Nonomuraea thailandensis</name>
    <dbReference type="NCBI Taxonomy" id="1188745"/>
    <lineage>
        <taxon>Bacteria</taxon>
        <taxon>Bacillati</taxon>
        <taxon>Actinomycetota</taxon>
        <taxon>Actinomycetes</taxon>
        <taxon>Streptosporangiales</taxon>
        <taxon>Streptosporangiaceae</taxon>
        <taxon>Nonomuraea</taxon>
    </lineage>
</organism>
<dbReference type="SMART" id="SM00220">
    <property type="entry name" value="S_TKc"/>
    <property type="match status" value="1"/>
</dbReference>
<keyword evidence="8" id="KW-0723">Serine/threonine-protein kinase</keyword>
<dbReference type="InterPro" id="IPR017441">
    <property type="entry name" value="Protein_kinase_ATP_BS"/>
</dbReference>
<evidence type="ECO:0000313" key="9">
    <source>
        <dbReference type="Proteomes" id="UP001139648"/>
    </source>
</evidence>
<dbReference type="Proteomes" id="UP001139648">
    <property type="component" value="Unassembled WGS sequence"/>
</dbReference>
<evidence type="ECO:0000256" key="5">
    <source>
        <dbReference type="PROSITE-ProRule" id="PRU10141"/>
    </source>
</evidence>
<name>A0A9X2H0P5_9ACTN</name>
<dbReference type="Gene3D" id="1.10.510.10">
    <property type="entry name" value="Transferase(Phosphotransferase) domain 1"/>
    <property type="match status" value="1"/>
</dbReference>
<comment type="caution">
    <text evidence="8">The sequence shown here is derived from an EMBL/GenBank/DDBJ whole genome shotgun (WGS) entry which is preliminary data.</text>
</comment>
<sequence>MAITDTQSKWGLVSIRPQDPAKVGPYRIAGRLGAGGMGVVYAGVDAAGQRAAVKLIHHTYAADPEFRVRFRREVAMLRRVRGACCVRILAADAEAEQPWLATEYIDGRTLDEHVRAHGPLAGDELFGLAAGLAEALVAVHAAQVVHRDLKAANVMVSPAGPRLVDFGIARALDGTSLTGTGLVIGSPGWVSPEEYAGGPTGPAADVYGWALVVVFAATGRLPYGVGRPEVLSYRVMNEAVDTSAVPHELRPAIDAALAKTPGTRPAMDQVLAVVARAWRDRHGEAAAATWNPAADVTARLERVWSVPARDAAAWPRETPSPRGRLRRLSPVVAAVTALACTAAILLNLPSDAETGTSAAPPSDARAGAPSTGSAIGSPSATPSASPATPSASRPAPAPSTAGALAAALDLSLGVTPTADFTFEGGFTQSSAAAEARGRLLSGDSRTEDDFAMAVDPAEEPTGRYVVTDGLFYRDRPGAAAMRLEDQKPEDVDWYALMVAGMAGPSVIQQVVLNTADLRADGRTYTGVLPAGETGGRLRRLLDSWLGADVSEASGSSYLSYRLTTDAGNRPTRFVLTWKVPVSGSGVYESVFTTTYRGWRASERIAKPAG</sequence>
<dbReference type="Gene3D" id="3.30.200.20">
    <property type="entry name" value="Phosphorylase Kinase, domain 1"/>
    <property type="match status" value="1"/>
</dbReference>
<keyword evidence="9" id="KW-1185">Reference proteome</keyword>
<evidence type="ECO:0000256" key="3">
    <source>
        <dbReference type="ARBA" id="ARBA00022777"/>
    </source>
</evidence>
<reference evidence="8" key="1">
    <citation type="submission" date="2022-06" db="EMBL/GenBank/DDBJ databases">
        <title>Sequencing the genomes of 1000 actinobacteria strains.</title>
        <authorList>
            <person name="Klenk H.-P."/>
        </authorList>
    </citation>
    <scope>NUCLEOTIDE SEQUENCE</scope>
    <source>
        <strain evidence="8">DSM 46694</strain>
    </source>
</reference>
<evidence type="ECO:0000256" key="2">
    <source>
        <dbReference type="ARBA" id="ARBA00022741"/>
    </source>
</evidence>
<keyword evidence="1" id="KW-0808">Transferase</keyword>
<dbReference type="InterPro" id="IPR011009">
    <property type="entry name" value="Kinase-like_dom_sf"/>
</dbReference>
<evidence type="ECO:0000256" key="6">
    <source>
        <dbReference type="SAM" id="MobiDB-lite"/>
    </source>
</evidence>
<dbReference type="PANTHER" id="PTHR43289">
    <property type="entry name" value="MITOGEN-ACTIVATED PROTEIN KINASE KINASE KINASE 20-RELATED"/>
    <property type="match status" value="1"/>
</dbReference>
<dbReference type="PROSITE" id="PS00107">
    <property type="entry name" value="PROTEIN_KINASE_ATP"/>
    <property type="match status" value="1"/>
</dbReference>
<dbReference type="RefSeq" id="WP_253755680.1">
    <property type="nucleotide sequence ID" value="NZ_BAABKA010000006.1"/>
</dbReference>
<gene>
    <name evidence="8" type="ORF">HD597_010813</name>
</gene>
<dbReference type="AlphaFoldDB" id="A0A9X2H0P5"/>
<feature type="region of interest" description="Disordered" evidence="6">
    <location>
        <begin position="353"/>
        <end position="399"/>
    </location>
</feature>
<dbReference type="CDD" id="cd14014">
    <property type="entry name" value="STKc_PknB_like"/>
    <property type="match status" value="1"/>
</dbReference>
<dbReference type="InterPro" id="IPR008271">
    <property type="entry name" value="Ser/Thr_kinase_AS"/>
</dbReference>
<dbReference type="SUPFAM" id="SSF56112">
    <property type="entry name" value="Protein kinase-like (PK-like)"/>
    <property type="match status" value="1"/>
</dbReference>
<dbReference type="EMBL" id="JAMZEB010000002">
    <property type="protein sequence ID" value="MCP2363793.1"/>
    <property type="molecule type" value="Genomic_DNA"/>
</dbReference>
<proteinExistence type="predicted"/>
<feature type="compositionally biased region" description="Low complexity" evidence="6">
    <location>
        <begin position="377"/>
        <end position="399"/>
    </location>
</feature>
<evidence type="ECO:0000256" key="1">
    <source>
        <dbReference type="ARBA" id="ARBA00022679"/>
    </source>
</evidence>